<dbReference type="RefSeq" id="WP_323280083.1">
    <property type="nucleotide sequence ID" value="NZ_JAYGGQ010000013.1"/>
</dbReference>
<keyword evidence="8 10" id="KW-0472">Membrane</keyword>
<sequence>MSAATDTREPQLGWNARRRWIAAPVPAAETVRELRARLLGPLDRWRDWPRVERTLYWAIPLASALIAGILRFTDLQRPHSLIFDETYYVKDAYSYLQSGYERNWGDSANEKFLVGDFSGLQSTPEYVVHPPVGKWMIAFGMWLFGPSSSFGWRFSAALVGTLSVALLAWAAYKLFRSAVLAGTAGLLLAVDGHHLTMSRIGILDIFLSFWLLAAFCALLKDRDDGRRRLAARLGRLARPDGRLPATALAAGPWLGVRWWRIAAGVCLGLAVGVKWSALAFVAAFGLMTVLWDASARRRAGIRAWLPAAVVRDAPLAAVSIVVVGGLVYLSTWTGWFLSADGYFRHWAETHPDPLWSWIPASLRSLAHYHLEAYSFHTGLSASHPYASSPWSWLVQGRPTSFYYVEPSDGCTAGHCSSAILSVGNPLIWWAATAALAVGVLMWAGRRDWRIGAALCGVAAGYLPWFMYPERTMFAFYEVSFEPFLILVLAYVLGLVLGRPADPPWRRQAGLLGIGVYLVLVLVVSAYFMPIWTAQTIPYGEWRLHMWMPSWV</sequence>
<dbReference type="InterPro" id="IPR003342">
    <property type="entry name" value="ArnT-like_N"/>
</dbReference>
<organism evidence="13 14">
    <name type="scientific">Sinomonas terricola</name>
    <dbReference type="NCBI Taxonomy" id="3110330"/>
    <lineage>
        <taxon>Bacteria</taxon>
        <taxon>Bacillati</taxon>
        <taxon>Actinomycetota</taxon>
        <taxon>Actinomycetes</taxon>
        <taxon>Micrococcales</taxon>
        <taxon>Micrococcaceae</taxon>
        <taxon>Sinomonas</taxon>
    </lineage>
</organism>
<evidence type="ECO:0000256" key="6">
    <source>
        <dbReference type="ARBA" id="ARBA00022692"/>
    </source>
</evidence>
<dbReference type="Pfam" id="PF16192">
    <property type="entry name" value="PMT_4TMC"/>
    <property type="match status" value="1"/>
</dbReference>
<feature type="transmembrane region" description="Helical" evidence="10">
    <location>
        <begin position="273"/>
        <end position="294"/>
    </location>
</feature>
<comment type="similarity">
    <text evidence="3 10">Belongs to the glycosyltransferase 39 family.</text>
</comment>
<feature type="transmembrane region" description="Helical" evidence="10">
    <location>
        <begin position="201"/>
        <end position="220"/>
    </location>
</feature>
<feature type="transmembrane region" description="Helical" evidence="10">
    <location>
        <begin position="450"/>
        <end position="467"/>
    </location>
</feature>
<dbReference type="Proteomes" id="UP001304769">
    <property type="component" value="Unassembled WGS sequence"/>
</dbReference>
<evidence type="ECO:0000256" key="2">
    <source>
        <dbReference type="ARBA" id="ARBA00004922"/>
    </source>
</evidence>
<keyword evidence="10" id="KW-1003">Cell membrane</keyword>
<feature type="transmembrane region" description="Helical" evidence="10">
    <location>
        <begin position="426"/>
        <end position="443"/>
    </location>
</feature>
<dbReference type="EMBL" id="JAYGGQ010000013">
    <property type="protein sequence ID" value="MEA5456190.1"/>
    <property type="molecule type" value="Genomic_DNA"/>
</dbReference>
<feature type="transmembrane region" description="Helical" evidence="10">
    <location>
        <begin position="178"/>
        <end position="195"/>
    </location>
</feature>
<feature type="domain" description="Protein O-mannosyl-transferase C-terminal four TM" evidence="12">
    <location>
        <begin position="363"/>
        <end position="550"/>
    </location>
</feature>
<feature type="transmembrane region" description="Helical" evidence="10">
    <location>
        <begin position="150"/>
        <end position="171"/>
    </location>
</feature>
<evidence type="ECO:0000256" key="1">
    <source>
        <dbReference type="ARBA" id="ARBA00004127"/>
    </source>
</evidence>
<feature type="domain" description="ArnT-like N-terminal" evidence="11">
    <location>
        <begin position="64"/>
        <end position="221"/>
    </location>
</feature>
<evidence type="ECO:0000256" key="5">
    <source>
        <dbReference type="ARBA" id="ARBA00022679"/>
    </source>
</evidence>
<feature type="transmembrane region" description="Helical" evidence="10">
    <location>
        <begin position="54"/>
        <end position="73"/>
    </location>
</feature>
<evidence type="ECO:0000256" key="7">
    <source>
        <dbReference type="ARBA" id="ARBA00022989"/>
    </source>
</evidence>
<dbReference type="PANTHER" id="PTHR10050">
    <property type="entry name" value="DOLICHYL-PHOSPHATE-MANNOSE--PROTEIN MANNOSYLTRANSFERASE"/>
    <property type="match status" value="1"/>
</dbReference>
<keyword evidence="6 10" id="KW-0812">Transmembrane</keyword>
<feature type="transmembrane region" description="Helical" evidence="10">
    <location>
        <begin position="241"/>
        <end position="261"/>
    </location>
</feature>
<keyword evidence="4 10" id="KW-0328">Glycosyltransferase</keyword>
<dbReference type="InterPro" id="IPR027005">
    <property type="entry name" value="PMT-like"/>
</dbReference>
<evidence type="ECO:0000313" key="14">
    <source>
        <dbReference type="Proteomes" id="UP001304769"/>
    </source>
</evidence>
<evidence type="ECO:0000259" key="11">
    <source>
        <dbReference type="Pfam" id="PF02366"/>
    </source>
</evidence>
<comment type="subcellular location">
    <subcellularLocation>
        <location evidence="10">Cell membrane</location>
    </subcellularLocation>
    <subcellularLocation>
        <location evidence="1">Endomembrane system</location>
        <topology evidence="1">Multi-pass membrane protein</topology>
    </subcellularLocation>
</comment>
<evidence type="ECO:0000256" key="9">
    <source>
        <dbReference type="ARBA" id="ARBA00093617"/>
    </source>
</evidence>
<dbReference type="PANTHER" id="PTHR10050:SF46">
    <property type="entry name" value="PROTEIN O-MANNOSYL-TRANSFERASE 2"/>
    <property type="match status" value="1"/>
</dbReference>
<evidence type="ECO:0000256" key="8">
    <source>
        <dbReference type="ARBA" id="ARBA00023136"/>
    </source>
</evidence>
<evidence type="ECO:0000259" key="12">
    <source>
        <dbReference type="Pfam" id="PF16192"/>
    </source>
</evidence>
<accession>A0ABU5T968</accession>
<evidence type="ECO:0000313" key="13">
    <source>
        <dbReference type="EMBL" id="MEA5456190.1"/>
    </source>
</evidence>
<keyword evidence="7 10" id="KW-1133">Transmembrane helix</keyword>
<protein>
    <recommendedName>
        <fullName evidence="9 10">Polyprenol-phosphate-mannose--protein mannosyltransferase</fullName>
        <ecNumber evidence="10">2.4.1.-</ecNumber>
    </recommendedName>
</protein>
<dbReference type="InterPro" id="IPR032421">
    <property type="entry name" value="PMT_4TMC"/>
</dbReference>
<feature type="transmembrane region" description="Helical" evidence="10">
    <location>
        <begin position="508"/>
        <end position="528"/>
    </location>
</feature>
<dbReference type="EC" id="2.4.1.-" evidence="10"/>
<evidence type="ECO:0000256" key="10">
    <source>
        <dbReference type="RuleBase" id="RU367007"/>
    </source>
</evidence>
<feature type="transmembrane region" description="Helical" evidence="10">
    <location>
        <begin position="315"/>
        <end position="337"/>
    </location>
</feature>
<keyword evidence="5 10" id="KW-0808">Transferase</keyword>
<evidence type="ECO:0000256" key="3">
    <source>
        <dbReference type="ARBA" id="ARBA00007222"/>
    </source>
</evidence>
<comment type="function">
    <text evidence="10">Protein O-mannosyltransferase that catalyzes the transfer of a single mannose residue from a polyprenol phospho-mannosyl lipidic donor to the hydroxyl group of selected serine and threonine residues in acceptor proteins.</text>
</comment>
<evidence type="ECO:0000256" key="4">
    <source>
        <dbReference type="ARBA" id="ARBA00022676"/>
    </source>
</evidence>
<proteinExistence type="inferred from homology"/>
<dbReference type="Pfam" id="PF02366">
    <property type="entry name" value="PMT"/>
    <property type="match status" value="1"/>
</dbReference>
<comment type="caution">
    <text evidence="13">The sequence shown here is derived from an EMBL/GenBank/DDBJ whole genome shotgun (WGS) entry which is preliminary data.</text>
</comment>
<gene>
    <name evidence="13" type="ORF">SPF06_15750</name>
</gene>
<feature type="transmembrane region" description="Helical" evidence="10">
    <location>
        <begin position="473"/>
        <end position="496"/>
    </location>
</feature>
<keyword evidence="14" id="KW-1185">Reference proteome</keyword>
<comment type="pathway">
    <text evidence="2 10">Protein modification; protein glycosylation.</text>
</comment>
<name>A0ABU5T968_9MICC</name>
<reference evidence="13 14" key="1">
    <citation type="submission" date="2023-12" db="EMBL/GenBank/DDBJ databases">
        <title>Sinomonas terricola sp. nov, isolated from litchi orchard soil in Guangdong, PR China.</title>
        <authorList>
            <person name="Jiaxin W."/>
            <person name="Yang Z."/>
            <person name="Honghui Z."/>
        </authorList>
    </citation>
    <scope>NUCLEOTIDE SEQUENCE [LARGE SCALE GENOMIC DNA]</scope>
    <source>
        <strain evidence="13 14">JGH33</strain>
    </source>
</reference>